<organism evidence="2 3">
    <name type="scientific">Tumebacillus amylolyticus</name>
    <dbReference type="NCBI Taxonomy" id="2801339"/>
    <lineage>
        <taxon>Bacteria</taxon>
        <taxon>Bacillati</taxon>
        <taxon>Bacillota</taxon>
        <taxon>Bacilli</taxon>
        <taxon>Bacillales</taxon>
        <taxon>Alicyclobacillaceae</taxon>
        <taxon>Tumebacillus</taxon>
    </lineage>
</organism>
<sequence length="205" mass="23583">MTERKQPLYMLFPESLLSYPPEVSVPQGYLLRPYRDEDASALTTLLAEEGWNLEEAKFLDFLNHCLPDGLFVVVERESGTLVATGSALHNPQGGHFRFPFGGSIGYVVVHPDHRGKKLGELVSAVALRRLIRGGYRTIWTGMEDHRLPAIKTYLKLRFVPFLYAPEMEERWHHVHIQLNLPSRTQEWAQELQQKKPPQNQEAFHV</sequence>
<dbReference type="CDD" id="cd04301">
    <property type="entry name" value="NAT_SF"/>
    <property type="match status" value="1"/>
</dbReference>
<protein>
    <submittedName>
        <fullName evidence="2">GNAT family N-acetyltransferase</fullName>
    </submittedName>
</protein>
<reference evidence="2 3" key="1">
    <citation type="submission" date="2021-01" db="EMBL/GenBank/DDBJ databases">
        <title>Tumebacillus sp. strain ITR2 16S ribosomal RNA gene Genome sequencing and assembly.</title>
        <authorList>
            <person name="Kang M."/>
        </authorList>
    </citation>
    <scope>NUCLEOTIDE SEQUENCE [LARGE SCALE GENOMIC DNA]</scope>
    <source>
        <strain evidence="2 3">ITR2</strain>
    </source>
</reference>
<name>A0ABS1J6B0_9BACL</name>
<evidence type="ECO:0000313" key="2">
    <source>
        <dbReference type="EMBL" id="MBL0385799.1"/>
    </source>
</evidence>
<feature type="domain" description="N-acetyltransferase" evidence="1">
    <location>
        <begin position="29"/>
        <end position="181"/>
    </location>
</feature>
<dbReference type="RefSeq" id="WP_201631302.1">
    <property type="nucleotide sequence ID" value="NZ_JAEQNB010000001.1"/>
</dbReference>
<comment type="caution">
    <text evidence="2">The sequence shown here is derived from an EMBL/GenBank/DDBJ whole genome shotgun (WGS) entry which is preliminary data.</text>
</comment>
<evidence type="ECO:0000313" key="3">
    <source>
        <dbReference type="Proteomes" id="UP000602284"/>
    </source>
</evidence>
<dbReference type="SUPFAM" id="SSF55729">
    <property type="entry name" value="Acyl-CoA N-acyltransferases (Nat)"/>
    <property type="match status" value="1"/>
</dbReference>
<dbReference type="Gene3D" id="3.40.630.30">
    <property type="match status" value="1"/>
</dbReference>
<evidence type="ECO:0000259" key="1">
    <source>
        <dbReference type="PROSITE" id="PS51186"/>
    </source>
</evidence>
<accession>A0ABS1J6B0</accession>
<dbReference type="Proteomes" id="UP000602284">
    <property type="component" value="Unassembled WGS sequence"/>
</dbReference>
<keyword evidence="3" id="KW-1185">Reference proteome</keyword>
<dbReference type="PROSITE" id="PS51186">
    <property type="entry name" value="GNAT"/>
    <property type="match status" value="1"/>
</dbReference>
<dbReference type="EMBL" id="JAEQNB010000001">
    <property type="protein sequence ID" value="MBL0385799.1"/>
    <property type="molecule type" value="Genomic_DNA"/>
</dbReference>
<dbReference type="InterPro" id="IPR000182">
    <property type="entry name" value="GNAT_dom"/>
</dbReference>
<gene>
    <name evidence="2" type="ORF">JJB07_03975</name>
</gene>
<dbReference type="Pfam" id="PF00583">
    <property type="entry name" value="Acetyltransf_1"/>
    <property type="match status" value="1"/>
</dbReference>
<dbReference type="InterPro" id="IPR016181">
    <property type="entry name" value="Acyl_CoA_acyltransferase"/>
</dbReference>
<proteinExistence type="predicted"/>